<keyword evidence="1" id="KW-1133">Transmembrane helix</keyword>
<reference evidence="3" key="1">
    <citation type="submission" date="2017-04" db="EMBL/GenBank/DDBJ databases">
        <title>Function of individual gut microbiota members based on whole genome sequencing of pure cultures obtained from chicken caecum.</title>
        <authorList>
            <person name="Medvecky M."/>
            <person name="Cejkova D."/>
            <person name="Polansky O."/>
            <person name="Karasova D."/>
            <person name="Kubasova T."/>
            <person name="Cizek A."/>
            <person name="Rychlik I."/>
        </authorList>
    </citation>
    <scope>NUCLEOTIDE SEQUENCE [LARGE SCALE GENOMIC DNA]</scope>
    <source>
        <strain evidence="3">An179</strain>
    </source>
</reference>
<feature type="transmembrane region" description="Helical" evidence="1">
    <location>
        <begin position="88"/>
        <end position="108"/>
    </location>
</feature>
<evidence type="ECO:0000256" key="1">
    <source>
        <dbReference type="SAM" id="Phobius"/>
    </source>
</evidence>
<protein>
    <submittedName>
        <fullName evidence="2">Uncharacterized protein</fullName>
    </submittedName>
</protein>
<keyword evidence="1" id="KW-0472">Membrane</keyword>
<feature type="transmembrane region" description="Helical" evidence="1">
    <location>
        <begin position="181"/>
        <end position="207"/>
    </location>
</feature>
<keyword evidence="1" id="KW-0812">Transmembrane</keyword>
<dbReference type="Proteomes" id="UP000195326">
    <property type="component" value="Unassembled WGS sequence"/>
</dbReference>
<feature type="transmembrane region" description="Helical" evidence="1">
    <location>
        <begin position="147"/>
        <end position="169"/>
    </location>
</feature>
<accession>A0A1Y4LT60</accession>
<comment type="caution">
    <text evidence="2">The sequence shown here is derived from an EMBL/GenBank/DDBJ whole genome shotgun (WGS) entry which is preliminary data.</text>
</comment>
<dbReference type="RefSeq" id="WP_087414727.1">
    <property type="nucleotide sequence ID" value="NZ_JBKTCX010000040.1"/>
</dbReference>
<proteinExistence type="predicted"/>
<name>A0A1Y4LT60_9FIRM</name>
<evidence type="ECO:0000313" key="3">
    <source>
        <dbReference type="Proteomes" id="UP000195326"/>
    </source>
</evidence>
<dbReference type="EMBL" id="NFKL01000007">
    <property type="protein sequence ID" value="OUP59040.1"/>
    <property type="molecule type" value="Genomic_DNA"/>
</dbReference>
<sequence length="214" mass="23529">MNDKKENRVYTDKWGDEIDLSVIYGVYKTPSGLTGFFQRCTTYNPMEIQQAVNYIVSNVSPRPYDQANARRMMKQIEGSVPAQHRQQLNGFLIAAIVVLFAYIGFLIYSKMTLVGAQGMINSIDSSGFMAIDNMKSAMAGTFGTLDMLVNINIGLVTASMFCDCVASGLRKRGWAMVSAALCLLSLLTFAGNALFAIAAIALTLIAWEQMKDDE</sequence>
<organism evidence="2 3">
    <name type="scientific">Butyricicoccus pullicaecorum</name>
    <dbReference type="NCBI Taxonomy" id="501571"/>
    <lineage>
        <taxon>Bacteria</taxon>
        <taxon>Bacillati</taxon>
        <taxon>Bacillota</taxon>
        <taxon>Clostridia</taxon>
        <taxon>Eubacteriales</taxon>
        <taxon>Butyricicoccaceae</taxon>
        <taxon>Butyricicoccus</taxon>
    </lineage>
</organism>
<dbReference type="AlphaFoldDB" id="A0A1Y4LT60"/>
<gene>
    <name evidence="2" type="ORF">B5F15_06115</name>
</gene>
<evidence type="ECO:0000313" key="2">
    <source>
        <dbReference type="EMBL" id="OUP59040.1"/>
    </source>
</evidence>